<evidence type="ECO:0000313" key="2">
    <source>
        <dbReference type="Proteomes" id="UP000085678"/>
    </source>
</evidence>
<name>A0A1S3JES1_LINAN</name>
<evidence type="ECO:0000313" key="3">
    <source>
        <dbReference type="RefSeq" id="XP_013408911.1"/>
    </source>
</evidence>
<dbReference type="Pfam" id="PF01302">
    <property type="entry name" value="CAP_GLY"/>
    <property type="match status" value="1"/>
</dbReference>
<dbReference type="InterPro" id="IPR000938">
    <property type="entry name" value="CAP-Gly_domain"/>
</dbReference>
<dbReference type="GO" id="GO:0005938">
    <property type="term" value="C:cell cortex"/>
    <property type="evidence" value="ECO:0007669"/>
    <property type="project" value="TreeGrafter"/>
</dbReference>
<dbReference type="GO" id="GO:0031122">
    <property type="term" value="P:cytoplasmic microtubule organization"/>
    <property type="evidence" value="ECO:0007669"/>
    <property type="project" value="TreeGrafter"/>
</dbReference>
<dbReference type="GO" id="GO:0035371">
    <property type="term" value="C:microtubule plus-end"/>
    <property type="evidence" value="ECO:0007669"/>
    <property type="project" value="TreeGrafter"/>
</dbReference>
<dbReference type="RefSeq" id="XP_013408912.1">
    <property type="nucleotide sequence ID" value="XM_013553458.1"/>
</dbReference>
<sequence length="241" mass="27619">MVLHSNINVNQRVEVKRNGGIYTGMVRYKGPLVTQAGDWVGVALDEPVGTHDGLFKGRRYFSCKDGHGIFTRAQQIRFIPMTRCLYNKYYCVNRKSYVDETLFGNTSKPEPDDRPYDPISISGDYTRRAKSAFFNNEDMYARPKSYHLSHRVSNRIPAATMTRPYTSMSQYSYYSTPISSEYALDRDSFISSPSIPKIHMPHSALKRQVSRGWENSHYVREMSVASGRDSAKLLQWNDISA</sequence>
<dbReference type="SMART" id="SM01052">
    <property type="entry name" value="CAP_GLY"/>
    <property type="match status" value="1"/>
</dbReference>
<organism evidence="2 4">
    <name type="scientific">Lingula anatina</name>
    <name type="common">Brachiopod</name>
    <name type="synonym">Lingula unguis</name>
    <dbReference type="NCBI Taxonomy" id="7574"/>
    <lineage>
        <taxon>Eukaryota</taxon>
        <taxon>Metazoa</taxon>
        <taxon>Spiralia</taxon>
        <taxon>Lophotrochozoa</taxon>
        <taxon>Brachiopoda</taxon>
        <taxon>Linguliformea</taxon>
        <taxon>Lingulata</taxon>
        <taxon>Lingulida</taxon>
        <taxon>Linguloidea</taxon>
        <taxon>Lingulidae</taxon>
        <taxon>Lingula</taxon>
    </lineage>
</organism>
<keyword evidence="2" id="KW-1185">Reference proteome</keyword>
<dbReference type="PROSITE" id="PS50245">
    <property type="entry name" value="CAP_GLY_2"/>
    <property type="match status" value="1"/>
</dbReference>
<dbReference type="PANTHER" id="PTHR18916">
    <property type="entry name" value="DYNACTIN 1-RELATED MICROTUBULE-BINDING"/>
    <property type="match status" value="1"/>
</dbReference>
<dbReference type="AlphaFoldDB" id="A0A1S3JES1"/>
<dbReference type="InterPro" id="IPR036859">
    <property type="entry name" value="CAP-Gly_dom_sf"/>
</dbReference>
<dbReference type="Proteomes" id="UP000085678">
    <property type="component" value="Unplaced"/>
</dbReference>
<dbReference type="GO" id="GO:0051010">
    <property type="term" value="F:microtubule plus-end binding"/>
    <property type="evidence" value="ECO:0007669"/>
    <property type="project" value="TreeGrafter"/>
</dbReference>
<dbReference type="Gene3D" id="2.30.30.190">
    <property type="entry name" value="CAP Gly-rich-like domain"/>
    <property type="match status" value="1"/>
</dbReference>
<evidence type="ECO:0000313" key="4">
    <source>
        <dbReference type="RefSeq" id="XP_013408912.1"/>
    </source>
</evidence>
<dbReference type="SUPFAM" id="SSF74924">
    <property type="entry name" value="Cap-Gly domain"/>
    <property type="match status" value="1"/>
</dbReference>
<dbReference type="GO" id="GO:0005634">
    <property type="term" value="C:nucleus"/>
    <property type="evidence" value="ECO:0007669"/>
    <property type="project" value="TreeGrafter"/>
</dbReference>
<accession>A0A1S3JES1</accession>
<dbReference type="GeneID" id="106172661"/>
<dbReference type="RefSeq" id="XP_013408911.1">
    <property type="nucleotide sequence ID" value="XM_013553457.1"/>
</dbReference>
<feature type="domain" description="CAP-Gly" evidence="1">
    <location>
        <begin position="30"/>
        <end position="72"/>
    </location>
</feature>
<protein>
    <submittedName>
        <fullName evidence="3 4">Dynactin, 150 kDa isoform isoform X1</fullName>
    </submittedName>
</protein>
<dbReference type="KEGG" id="lak:106172661"/>
<proteinExistence type="predicted"/>
<dbReference type="OrthoDB" id="2130750at2759"/>
<gene>
    <name evidence="3 4" type="primary">LOC106172661</name>
</gene>
<dbReference type="STRING" id="7574.A0A1S3JES1"/>
<reference evidence="3 4" key="1">
    <citation type="submission" date="2025-04" db="UniProtKB">
        <authorList>
            <consortium name="RefSeq"/>
        </authorList>
    </citation>
    <scope>IDENTIFICATION</scope>
    <source>
        <tissue evidence="3 4">Gonads</tissue>
    </source>
</reference>
<evidence type="ECO:0000259" key="1">
    <source>
        <dbReference type="PROSITE" id="PS50245"/>
    </source>
</evidence>
<dbReference type="PANTHER" id="PTHR18916:SF90">
    <property type="entry name" value="CAP-GLY DOMAIN-CONTAINING PROTEIN"/>
    <property type="match status" value="1"/>
</dbReference>